<gene>
    <name evidence="1" type="ORF">I598_2875</name>
</gene>
<accession>A0A161I067</accession>
<protein>
    <submittedName>
        <fullName evidence="1">Uncharacterized protein</fullName>
    </submittedName>
</protein>
<organism evidence="1 2">
    <name type="scientific">Isoptericola dokdonensis DS-3</name>
    <dbReference type="NCBI Taxonomy" id="1300344"/>
    <lineage>
        <taxon>Bacteria</taxon>
        <taxon>Bacillati</taxon>
        <taxon>Actinomycetota</taxon>
        <taxon>Actinomycetes</taxon>
        <taxon>Micrococcales</taxon>
        <taxon>Promicromonosporaceae</taxon>
        <taxon>Isoptericola</taxon>
    </lineage>
</organism>
<dbReference type="EMBL" id="CP014209">
    <property type="protein sequence ID" value="ANC32393.1"/>
    <property type="molecule type" value="Genomic_DNA"/>
</dbReference>
<keyword evidence="2" id="KW-1185">Reference proteome</keyword>
<evidence type="ECO:0000313" key="1">
    <source>
        <dbReference type="EMBL" id="ANC32393.1"/>
    </source>
</evidence>
<dbReference type="Proteomes" id="UP000076794">
    <property type="component" value="Chromosome"/>
</dbReference>
<name>A0A161I067_9MICO</name>
<proteinExistence type="predicted"/>
<dbReference type="AlphaFoldDB" id="A0A161I067"/>
<reference evidence="1 2" key="1">
    <citation type="submission" date="2016-01" db="EMBL/GenBank/DDBJ databases">
        <title>Complete genome sequence of a soil Actinobacterium, Isoptericola dokdonensis DS-3.</title>
        <authorList>
            <person name="Kwon S.-K."/>
            <person name="Kim J.F."/>
        </authorList>
    </citation>
    <scope>NUCLEOTIDE SEQUENCE [LARGE SCALE GENOMIC DNA]</scope>
    <source>
        <strain evidence="1 2">DS-3</strain>
    </source>
</reference>
<sequence length="33" mass="3723">MRVINAATGEILRELTIDLTRDYQPRGTTTTDT</sequence>
<dbReference type="KEGG" id="ido:I598_2875"/>
<evidence type="ECO:0000313" key="2">
    <source>
        <dbReference type="Proteomes" id="UP000076794"/>
    </source>
</evidence>